<comment type="caution">
    <text evidence="1">The sequence shown here is derived from an EMBL/GenBank/DDBJ whole genome shotgun (WGS) entry which is preliminary data.</text>
</comment>
<feature type="non-terminal residue" evidence="1">
    <location>
        <position position="1"/>
    </location>
</feature>
<name>A0A7Y4IR81_MYXXA</name>
<protein>
    <submittedName>
        <fullName evidence="1">Uncharacterized protein</fullName>
    </submittedName>
</protein>
<gene>
    <name evidence="1" type="ORF">HNV28_37615</name>
</gene>
<proteinExistence type="predicted"/>
<dbReference type="AlphaFoldDB" id="A0A7Y4IR81"/>
<organism evidence="1 2">
    <name type="scientific">Myxococcus xanthus</name>
    <dbReference type="NCBI Taxonomy" id="34"/>
    <lineage>
        <taxon>Bacteria</taxon>
        <taxon>Pseudomonadati</taxon>
        <taxon>Myxococcota</taxon>
        <taxon>Myxococcia</taxon>
        <taxon>Myxococcales</taxon>
        <taxon>Cystobacterineae</taxon>
        <taxon>Myxococcaceae</taxon>
        <taxon>Myxococcus</taxon>
    </lineage>
</organism>
<reference evidence="1 2" key="1">
    <citation type="submission" date="2020-05" db="EMBL/GenBank/DDBJ databases">
        <authorList>
            <person name="Whitworth D."/>
        </authorList>
    </citation>
    <scope>NUCLEOTIDE SEQUENCE [LARGE SCALE GENOMIC DNA]</scope>
    <source>
        <strain evidence="1 2">AM005</strain>
    </source>
</reference>
<accession>A0A7Y4IR81</accession>
<sequence>EMTVWFIDEKIEFVGGFELKTLQGRGMREETFSEFYNNDGEHNFERANDRKKQEDDVYIEQFKRLYGYAIAYLRSKDEPKLSMFFEQREKTKKSVRPFKEFYFVNDEWLLSIYKSHGPASKAAFAARFMKSFADVYRQKKRGEDWFIEILRLSQAWYLLNSEFTGEHTNAYWSN</sequence>
<dbReference type="EMBL" id="JABFNT010000311">
    <property type="protein sequence ID" value="NOJ83962.1"/>
    <property type="molecule type" value="Genomic_DNA"/>
</dbReference>
<dbReference type="Proteomes" id="UP000533080">
    <property type="component" value="Unassembled WGS sequence"/>
</dbReference>
<dbReference type="RefSeq" id="WP_171445622.1">
    <property type="nucleotide sequence ID" value="NZ_JABFNT010000311.1"/>
</dbReference>
<evidence type="ECO:0000313" key="1">
    <source>
        <dbReference type="EMBL" id="NOJ83962.1"/>
    </source>
</evidence>
<feature type="non-terminal residue" evidence="1">
    <location>
        <position position="174"/>
    </location>
</feature>
<evidence type="ECO:0000313" key="2">
    <source>
        <dbReference type="Proteomes" id="UP000533080"/>
    </source>
</evidence>